<feature type="region of interest" description="Disordered" evidence="1">
    <location>
        <begin position="85"/>
        <end position="192"/>
    </location>
</feature>
<sequence length="192" mass="20705">MGTGPSLLCPEEAPPAPHPAPGRSAAREVGARRAAAFNATDTAWIQLMIPMNERARLLTGLAPSRTADPAPADLAARTGTRLERELADLRAPLDLSGTPDTRPHEGHDMPGMVGLDTLRKAEKAKGGAVREDPHRGPPRPPRTDRKTLRERTDLRRVRGGEGPGRDHRRERRPGTRPAHHDEPAVTGGGEQT</sequence>
<comment type="caution">
    <text evidence="2">The sequence shown here is derived from an EMBL/GenBank/DDBJ whole genome shotgun (WGS) entry which is preliminary data.</text>
</comment>
<dbReference type="EMBL" id="BMSJ01000002">
    <property type="protein sequence ID" value="GGR13034.1"/>
    <property type="molecule type" value="Genomic_DNA"/>
</dbReference>
<evidence type="ECO:0000256" key="1">
    <source>
        <dbReference type="SAM" id="MobiDB-lite"/>
    </source>
</evidence>
<dbReference type="InterPro" id="IPR012347">
    <property type="entry name" value="Ferritin-like"/>
</dbReference>
<dbReference type="AlphaFoldDB" id="A0AAV4KE05"/>
<accession>A0AAV4KE05</accession>
<evidence type="ECO:0000313" key="2">
    <source>
        <dbReference type="EMBL" id="GGR13034.1"/>
    </source>
</evidence>
<evidence type="ECO:0008006" key="4">
    <source>
        <dbReference type="Google" id="ProtNLM"/>
    </source>
</evidence>
<feature type="compositionally biased region" description="Basic and acidic residues" evidence="1">
    <location>
        <begin position="117"/>
        <end position="167"/>
    </location>
</feature>
<protein>
    <recommendedName>
        <fullName evidence="4">DUF305 domain-containing protein</fullName>
    </recommendedName>
</protein>
<feature type="region of interest" description="Disordered" evidence="1">
    <location>
        <begin position="1"/>
        <end position="27"/>
    </location>
</feature>
<dbReference type="Proteomes" id="UP000642014">
    <property type="component" value="Unassembled WGS sequence"/>
</dbReference>
<feature type="compositionally biased region" description="Low complexity" evidence="1">
    <location>
        <begin position="1"/>
        <end position="11"/>
    </location>
</feature>
<proteinExistence type="predicted"/>
<gene>
    <name evidence="2" type="ORF">GCM10010497_13960</name>
</gene>
<evidence type="ECO:0000313" key="3">
    <source>
        <dbReference type="Proteomes" id="UP000642014"/>
    </source>
</evidence>
<organism evidence="2 3">
    <name type="scientific">Streptomyces cinereoruber</name>
    <dbReference type="NCBI Taxonomy" id="67260"/>
    <lineage>
        <taxon>Bacteria</taxon>
        <taxon>Bacillati</taxon>
        <taxon>Actinomycetota</taxon>
        <taxon>Actinomycetes</taxon>
        <taxon>Kitasatosporales</taxon>
        <taxon>Streptomycetaceae</taxon>
        <taxon>Streptomyces</taxon>
    </lineage>
</organism>
<reference evidence="2 3" key="1">
    <citation type="journal article" date="2014" name="Int. J. Syst. Evol. Microbiol.">
        <title>Complete genome sequence of Corynebacterium casei LMG S-19264T (=DSM 44701T), isolated from a smear-ripened cheese.</title>
        <authorList>
            <consortium name="US DOE Joint Genome Institute (JGI-PGF)"/>
            <person name="Walter F."/>
            <person name="Albersmeier A."/>
            <person name="Kalinowski J."/>
            <person name="Ruckert C."/>
        </authorList>
    </citation>
    <scope>NUCLEOTIDE SEQUENCE [LARGE SCALE GENOMIC DNA]</scope>
    <source>
        <strain evidence="2 3">JCM 4205</strain>
    </source>
</reference>
<dbReference type="Gene3D" id="1.20.1260.10">
    <property type="match status" value="1"/>
</dbReference>
<name>A0AAV4KE05_9ACTN</name>